<feature type="transmembrane region" description="Helical" evidence="6">
    <location>
        <begin position="114"/>
        <end position="133"/>
    </location>
</feature>
<evidence type="ECO:0000256" key="5">
    <source>
        <dbReference type="ARBA" id="ARBA00023136"/>
    </source>
</evidence>
<keyword evidence="5 6" id="KW-0472">Membrane</keyword>
<keyword evidence="4 6" id="KW-1133">Transmembrane helix</keyword>
<name>A0A679J4F8_9HYPH</name>
<evidence type="ECO:0000256" key="3">
    <source>
        <dbReference type="ARBA" id="ARBA00022692"/>
    </source>
</evidence>
<evidence type="ECO:0000259" key="7">
    <source>
        <dbReference type="PROSITE" id="PS50928"/>
    </source>
</evidence>
<dbReference type="Gene3D" id="1.10.3720.10">
    <property type="entry name" value="MetI-like"/>
    <property type="match status" value="1"/>
</dbReference>
<dbReference type="SUPFAM" id="SSF161098">
    <property type="entry name" value="MetI-like"/>
    <property type="match status" value="1"/>
</dbReference>
<dbReference type="InterPro" id="IPR051204">
    <property type="entry name" value="ABC_transp_perm/SBD"/>
</dbReference>
<comment type="subcellular location">
    <subcellularLocation>
        <location evidence="1 6">Cell membrane</location>
        <topology evidence="1 6">Multi-pass membrane protein</topology>
    </subcellularLocation>
</comment>
<feature type="transmembrane region" description="Helical" evidence="6">
    <location>
        <begin position="288"/>
        <end position="307"/>
    </location>
</feature>
<dbReference type="GO" id="GO:0055085">
    <property type="term" value="P:transmembrane transport"/>
    <property type="evidence" value="ECO:0007669"/>
    <property type="project" value="InterPro"/>
</dbReference>
<reference evidence="8" key="1">
    <citation type="submission" date="2019-12" db="EMBL/GenBank/DDBJ databases">
        <authorList>
            <person name="Cremers G."/>
        </authorList>
    </citation>
    <scope>NUCLEOTIDE SEQUENCE</scope>
    <source>
        <strain evidence="8">Mbul1</strain>
    </source>
</reference>
<dbReference type="PANTHER" id="PTHR30177:SF30">
    <property type="entry name" value="GLYCINE BETAINE UPTAKE SYSTEM PERMEASE PROTEIN YEHY"/>
    <property type="match status" value="1"/>
</dbReference>
<gene>
    <name evidence="8" type="primary">yehY</name>
    <name evidence="8" type="ORF">MBUL_01874</name>
</gene>
<dbReference type="AlphaFoldDB" id="A0A679J4F8"/>
<keyword evidence="3 6" id="KW-0812">Transmembrane</keyword>
<evidence type="ECO:0000256" key="6">
    <source>
        <dbReference type="RuleBase" id="RU363032"/>
    </source>
</evidence>
<evidence type="ECO:0000256" key="2">
    <source>
        <dbReference type="ARBA" id="ARBA00022448"/>
    </source>
</evidence>
<feature type="transmembrane region" description="Helical" evidence="6">
    <location>
        <begin position="186"/>
        <end position="210"/>
    </location>
</feature>
<organism evidence="8">
    <name type="scientific">Methylobacterium bullatum</name>
    <dbReference type="NCBI Taxonomy" id="570505"/>
    <lineage>
        <taxon>Bacteria</taxon>
        <taxon>Pseudomonadati</taxon>
        <taxon>Pseudomonadota</taxon>
        <taxon>Alphaproteobacteria</taxon>
        <taxon>Hyphomicrobiales</taxon>
        <taxon>Methylobacteriaceae</taxon>
        <taxon>Methylobacterium</taxon>
    </lineage>
</organism>
<feature type="transmembrane region" description="Helical" evidence="6">
    <location>
        <begin position="20"/>
        <end position="44"/>
    </location>
</feature>
<dbReference type="PANTHER" id="PTHR30177">
    <property type="entry name" value="GLYCINE BETAINE/L-PROLINE TRANSPORT SYSTEM PERMEASE PROTEIN PROW"/>
    <property type="match status" value="1"/>
</dbReference>
<dbReference type="PROSITE" id="PS50928">
    <property type="entry name" value="ABC_TM1"/>
    <property type="match status" value="1"/>
</dbReference>
<feature type="transmembrane region" description="Helical" evidence="6">
    <location>
        <begin position="51"/>
        <end position="70"/>
    </location>
</feature>
<dbReference type="EMBL" id="LR743504">
    <property type="protein sequence ID" value="CAA2102808.1"/>
    <property type="molecule type" value="Genomic_DNA"/>
</dbReference>
<evidence type="ECO:0000256" key="1">
    <source>
        <dbReference type="ARBA" id="ARBA00004651"/>
    </source>
</evidence>
<accession>A0A679J4F8</accession>
<comment type="similarity">
    <text evidence="6">Belongs to the binding-protein-dependent transport system permease family.</text>
</comment>
<feature type="transmembrane region" description="Helical" evidence="6">
    <location>
        <begin position="159"/>
        <end position="179"/>
    </location>
</feature>
<sequence length="359" mass="36010">MALLNVAANRLLPGDPVRASAFHAWSISLVSLLSLAGLVVGAALPRRVGGLLALGFFLTAWAVLLLGLGAEASRIVATMPPAARASLGSGFWVVSACLLALAGGSIARVRRRGLGLLAILAASGFLVAAWRGGGLNGLSLAVEYAGRREAVHEAIAEHLLLAGGAIALAIPAAVLLSLWRSAQGLVGLLVSGVQVIPAVALLGALVALVGGVLRAVPTLRDLGLSALGPWPALLGIAAYLLLPLWRGIGTALRAADPAAIDAAEAMGLTKAQTLAQVKLPLGAPMLVGALRVAAVQSLGLATLGALIGAGGLGRIVFDGMAQFAPDLILLGAIPIILLSLAAEGSLSAVEASCRARWRA</sequence>
<feature type="domain" description="ABC transmembrane type-1" evidence="7">
    <location>
        <begin position="155"/>
        <end position="346"/>
    </location>
</feature>
<dbReference type="GO" id="GO:0031460">
    <property type="term" value="P:glycine betaine transport"/>
    <property type="evidence" value="ECO:0007669"/>
    <property type="project" value="TreeGrafter"/>
</dbReference>
<feature type="transmembrane region" description="Helical" evidence="6">
    <location>
        <begin position="82"/>
        <end position="102"/>
    </location>
</feature>
<feature type="transmembrane region" description="Helical" evidence="6">
    <location>
        <begin position="327"/>
        <end position="349"/>
    </location>
</feature>
<evidence type="ECO:0000256" key="4">
    <source>
        <dbReference type="ARBA" id="ARBA00022989"/>
    </source>
</evidence>
<dbReference type="GO" id="GO:0005886">
    <property type="term" value="C:plasma membrane"/>
    <property type="evidence" value="ECO:0007669"/>
    <property type="project" value="UniProtKB-SubCell"/>
</dbReference>
<dbReference type="InterPro" id="IPR000515">
    <property type="entry name" value="MetI-like"/>
</dbReference>
<feature type="transmembrane region" description="Helical" evidence="6">
    <location>
        <begin position="222"/>
        <end position="242"/>
    </location>
</feature>
<dbReference type="Pfam" id="PF00528">
    <property type="entry name" value="BPD_transp_1"/>
    <property type="match status" value="1"/>
</dbReference>
<dbReference type="InterPro" id="IPR035906">
    <property type="entry name" value="MetI-like_sf"/>
</dbReference>
<protein>
    <submittedName>
        <fullName evidence="8">Glycine betaine uptake system permease protein YehY</fullName>
    </submittedName>
</protein>
<keyword evidence="2 6" id="KW-0813">Transport</keyword>
<evidence type="ECO:0000313" key="8">
    <source>
        <dbReference type="EMBL" id="CAA2102808.1"/>
    </source>
</evidence>
<proteinExistence type="inferred from homology"/>